<evidence type="ECO:0000313" key="2">
    <source>
        <dbReference type="EMBL" id="GIP18032.1"/>
    </source>
</evidence>
<feature type="transmembrane region" description="Helical" evidence="1">
    <location>
        <begin position="87"/>
        <end position="106"/>
    </location>
</feature>
<dbReference type="EMBL" id="BOSE01000007">
    <property type="protein sequence ID" value="GIP18032.1"/>
    <property type="molecule type" value="Genomic_DNA"/>
</dbReference>
<organism evidence="2 3">
    <name type="scientific">Paenibacillus montaniterrae</name>
    <dbReference type="NCBI Taxonomy" id="429341"/>
    <lineage>
        <taxon>Bacteria</taxon>
        <taxon>Bacillati</taxon>
        <taxon>Bacillota</taxon>
        <taxon>Bacilli</taxon>
        <taxon>Bacillales</taxon>
        <taxon>Paenibacillaceae</taxon>
        <taxon>Paenibacillus</taxon>
    </lineage>
</organism>
<keyword evidence="3" id="KW-1185">Reference proteome</keyword>
<comment type="caution">
    <text evidence="2">The sequence shown here is derived from an EMBL/GenBank/DDBJ whole genome shotgun (WGS) entry which is preliminary data.</text>
</comment>
<reference evidence="2" key="1">
    <citation type="submission" date="2021-03" db="EMBL/GenBank/DDBJ databases">
        <title>Antimicrobial resistance genes in bacteria isolated from Japanese honey, and their potential for conferring macrolide and lincosamide resistance in the American foulbrood pathogen Paenibacillus larvae.</title>
        <authorList>
            <person name="Okamoto M."/>
            <person name="Kumagai M."/>
            <person name="Kanamori H."/>
            <person name="Takamatsu D."/>
        </authorList>
    </citation>
    <scope>NUCLEOTIDE SEQUENCE</scope>
    <source>
        <strain evidence="2">J40TS1</strain>
    </source>
</reference>
<accession>A0A919YP43</accession>
<sequence length="108" mass="11786">MEKKIVKTGVYSFVLALLVGLLLFKGYATEYFDGSSHVTTYDELLPYLFKLLRFSAIAALLGMLIAGLDRNNELVTTSQNKVSPVKLGCVAICVGIAAYWIVTGLYTA</sequence>
<protein>
    <submittedName>
        <fullName evidence="2">Uncharacterized protein</fullName>
    </submittedName>
</protein>
<gene>
    <name evidence="2" type="ORF">J40TS1_36740</name>
</gene>
<dbReference type="Proteomes" id="UP000683139">
    <property type="component" value="Unassembled WGS sequence"/>
</dbReference>
<keyword evidence="1" id="KW-0812">Transmembrane</keyword>
<name>A0A919YP43_9BACL</name>
<dbReference type="RefSeq" id="WP_213517983.1">
    <property type="nucleotide sequence ID" value="NZ_BOSE01000007.1"/>
</dbReference>
<keyword evidence="1" id="KW-1133">Transmembrane helix</keyword>
<dbReference type="AlphaFoldDB" id="A0A919YP43"/>
<feature type="transmembrane region" description="Helical" evidence="1">
    <location>
        <begin position="44"/>
        <end position="66"/>
    </location>
</feature>
<evidence type="ECO:0000313" key="3">
    <source>
        <dbReference type="Proteomes" id="UP000683139"/>
    </source>
</evidence>
<evidence type="ECO:0000256" key="1">
    <source>
        <dbReference type="SAM" id="Phobius"/>
    </source>
</evidence>
<proteinExistence type="predicted"/>
<keyword evidence="1" id="KW-0472">Membrane</keyword>